<protein>
    <submittedName>
        <fullName evidence="1">Uncharacterized protein</fullName>
    </submittedName>
</protein>
<sequence>MSKNQAEHHAPDEPKSRALMLATEGYSAKAIGPMVGVSGRTVSRWLGRCREVSLKEETPEVMSDWVRIIRRSQGMMHSVLDTVEEYAAIAQNDHPGPLAEIARQVATKELMKRADLYDIYAGIGTDKVVKWADLSQKAKQTEAGQAKGFSSHS</sequence>
<name>A0A0F9E8N1_9ZZZZ</name>
<organism evidence="1">
    <name type="scientific">marine sediment metagenome</name>
    <dbReference type="NCBI Taxonomy" id="412755"/>
    <lineage>
        <taxon>unclassified sequences</taxon>
        <taxon>metagenomes</taxon>
        <taxon>ecological metagenomes</taxon>
    </lineage>
</organism>
<proteinExistence type="predicted"/>
<evidence type="ECO:0000313" key="1">
    <source>
        <dbReference type="EMBL" id="KKL62616.1"/>
    </source>
</evidence>
<dbReference type="EMBL" id="LAZR01028436">
    <property type="protein sequence ID" value="KKL62616.1"/>
    <property type="molecule type" value="Genomic_DNA"/>
</dbReference>
<dbReference type="SUPFAM" id="SSF46689">
    <property type="entry name" value="Homeodomain-like"/>
    <property type="match status" value="1"/>
</dbReference>
<gene>
    <name evidence="1" type="ORF">LCGC14_2183430</name>
</gene>
<reference evidence="1" key="1">
    <citation type="journal article" date="2015" name="Nature">
        <title>Complex archaea that bridge the gap between prokaryotes and eukaryotes.</title>
        <authorList>
            <person name="Spang A."/>
            <person name="Saw J.H."/>
            <person name="Jorgensen S.L."/>
            <person name="Zaremba-Niedzwiedzka K."/>
            <person name="Martijn J."/>
            <person name="Lind A.E."/>
            <person name="van Eijk R."/>
            <person name="Schleper C."/>
            <person name="Guy L."/>
            <person name="Ettema T.J."/>
        </authorList>
    </citation>
    <scope>NUCLEOTIDE SEQUENCE</scope>
</reference>
<dbReference type="InterPro" id="IPR009057">
    <property type="entry name" value="Homeodomain-like_sf"/>
</dbReference>
<dbReference type="AlphaFoldDB" id="A0A0F9E8N1"/>
<accession>A0A0F9E8N1</accession>
<comment type="caution">
    <text evidence="1">The sequence shown here is derived from an EMBL/GenBank/DDBJ whole genome shotgun (WGS) entry which is preliminary data.</text>
</comment>